<dbReference type="InterPro" id="IPR039164">
    <property type="entry name" value="UBR1-like"/>
</dbReference>
<evidence type="ECO:0000256" key="2">
    <source>
        <dbReference type="ARBA" id="ARBA00004906"/>
    </source>
</evidence>
<name>A0A183DTB5_9BILA</name>
<dbReference type="GO" id="GO:0008270">
    <property type="term" value="F:zinc ion binding"/>
    <property type="evidence" value="ECO:0007669"/>
    <property type="project" value="UniProtKB-UniRule"/>
</dbReference>
<protein>
    <recommendedName>
        <fullName evidence="10">E3 ubiquitin-protein ligase</fullName>
        <ecNumber evidence="10">2.3.2.27</ecNumber>
    </recommendedName>
</protein>
<dbReference type="EC" id="2.3.2.27" evidence="10"/>
<sequence length="252" mass="28916">LQEDDLMDEAKSLKAVSDELKANGCPLFGGKYCERLPQHIRDKAAELDKRLDSLLSGFPNFKSSIRMKEYDFSLKCNAVWSSDAVAYRCITCAYNPYCFRLAGHEGHDSNRFFSQAGGACDCGNADVLRESGFCYRHGPNARRPPAPSADIVSLNEFIIPKLFVRLFLFFRGWKRNYNLKNEHLSEETFSNQLVHRAHILIELIQELVDYGGPIRDLIIRILLDRGLYHDLTKRTSEDDIRVRFDSRNTDID</sequence>
<feature type="zinc finger region" description="UBR-type" evidence="9">
    <location>
        <begin position="74"/>
        <end position="139"/>
    </location>
</feature>
<evidence type="ECO:0000256" key="1">
    <source>
        <dbReference type="ARBA" id="ARBA00000900"/>
    </source>
</evidence>
<dbReference type="FunFam" id="2.10.110.30:FF:000002">
    <property type="entry name" value="Putative e3 ubiquitin-protein ligase ubr3"/>
    <property type="match status" value="1"/>
</dbReference>
<accession>A0A183DTB5</accession>
<dbReference type="PANTHER" id="PTHR21497">
    <property type="entry name" value="UBIQUITIN LIGASE E3 ALPHA-RELATED"/>
    <property type="match status" value="1"/>
</dbReference>
<evidence type="ECO:0000259" key="11">
    <source>
        <dbReference type="PROSITE" id="PS51157"/>
    </source>
</evidence>
<dbReference type="GO" id="GO:0016567">
    <property type="term" value="P:protein ubiquitination"/>
    <property type="evidence" value="ECO:0007669"/>
    <property type="project" value="UniProtKB-UniRule"/>
</dbReference>
<dbReference type="WBParaSite" id="GPUH_0001197001-mRNA-1">
    <property type="protein sequence ID" value="GPUH_0001197001-mRNA-1"/>
    <property type="gene ID" value="GPUH_0001197001"/>
</dbReference>
<evidence type="ECO:0000256" key="9">
    <source>
        <dbReference type="PROSITE-ProRule" id="PRU00508"/>
    </source>
</evidence>
<dbReference type="GO" id="GO:0071596">
    <property type="term" value="P:ubiquitin-dependent protein catabolic process via the N-end rule pathway"/>
    <property type="evidence" value="ECO:0007669"/>
    <property type="project" value="UniProtKB-UniRule"/>
</dbReference>
<evidence type="ECO:0000313" key="12">
    <source>
        <dbReference type="WBParaSite" id="GPUH_0001197001-mRNA-1"/>
    </source>
</evidence>
<evidence type="ECO:0000256" key="4">
    <source>
        <dbReference type="ARBA" id="ARBA00022723"/>
    </source>
</evidence>
<keyword evidence="3 10" id="KW-0808">Transferase</keyword>
<comment type="similarity">
    <text evidence="8 10">Belongs to the E3 ubiquitin-protein ligase UBR1-like family.</text>
</comment>
<dbReference type="CDD" id="cd19673">
    <property type="entry name" value="UBR-box_UBR3"/>
    <property type="match status" value="1"/>
</dbReference>
<reference evidence="12" key="1">
    <citation type="submission" date="2016-06" db="UniProtKB">
        <authorList>
            <consortium name="WormBaseParasite"/>
        </authorList>
    </citation>
    <scope>IDENTIFICATION</scope>
</reference>
<feature type="domain" description="UBR-type" evidence="11">
    <location>
        <begin position="74"/>
        <end position="139"/>
    </location>
</feature>
<evidence type="ECO:0000256" key="5">
    <source>
        <dbReference type="ARBA" id="ARBA00022771"/>
    </source>
</evidence>
<dbReference type="AlphaFoldDB" id="A0A183DTB5"/>
<evidence type="ECO:0000256" key="7">
    <source>
        <dbReference type="ARBA" id="ARBA00022833"/>
    </source>
</evidence>
<proteinExistence type="inferred from homology"/>
<dbReference type="GO" id="GO:0005737">
    <property type="term" value="C:cytoplasm"/>
    <property type="evidence" value="ECO:0007669"/>
    <property type="project" value="TreeGrafter"/>
</dbReference>
<evidence type="ECO:0000256" key="3">
    <source>
        <dbReference type="ARBA" id="ARBA00022679"/>
    </source>
</evidence>
<dbReference type="UniPathway" id="UPA00143"/>
<comment type="catalytic activity">
    <reaction evidence="1 10">
        <text>S-ubiquitinyl-[E2 ubiquitin-conjugating enzyme]-L-cysteine + [acceptor protein]-L-lysine = [E2 ubiquitin-conjugating enzyme]-L-cysteine + N(6)-ubiquitinyl-[acceptor protein]-L-lysine.</text>
        <dbReference type="EC" id="2.3.2.27"/>
    </reaction>
</comment>
<keyword evidence="4 10" id="KW-0479">Metal-binding</keyword>
<keyword evidence="6 10" id="KW-0833">Ubl conjugation pathway</keyword>
<evidence type="ECO:0000256" key="6">
    <source>
        <dbReference type="ARBA" id="ARBA00022786"/>
    </source>
</evidence>
<dbReference type="GO" id="GO:0000151">
    <property type="term" value="C:ubiquitin ligase complex"/>
    <property type="evidence" value="ECO:0007669"/>
    <property type="project" value="TreeGrafter"/>
</dbReference>
<comment type="pathway">
    <text evidence="2 10">Protein modification; protein ubiquitination.</text>
</comment>
<evidence type="ECO:0000256" key="10">
    <source>
        <dbReference type="RuleBase" id="RU366018"/>
    </source>
</evidence>
<comment type="function">
    <text evidence="10">Ubiquitin ligase protein which is a component of the N-end rule pathway. Recognizes and binds to proteins bearing specific N-terminal residues that are destabilizing according to the N-end rule, leading to their ubiquitination and subsequent degradation.</text>
</comment>
<dbReference type="PANTHER" id="PTHR21497:SF39">
    <property type="entry name" value="E3 UBIQUITIN-PROTEIN LIGASE UBR3"/>
    <property type="match status" value="1"/>
</dbReference>
<organism evidence="12">
    <name type="scientific">Gongylonema pulchrum</name>
    <dbReference type="NCBI Taxonomy" id="637853"/>
    <lineage>
        <taxon>Eukaryota</taxon>
        <taxon>Metazoa</taxon>
        <taxon>Ecdysozoa</taxon>
        <taxon>Nematoda</taxon>
        <taxon>Chromadorea</taxon>
        <taxon>Rhabditida</taxon>
        <taxon>Spirurina</taxon>
        <taxon>Spiruromorpha</taxon>
        <taxon>Spiruroidea</taxon>
        <taxon>Gongylonematidae</taxon>
        <taxon>Gongylonema</taxon>
    </lineage>
</organism>
<dbReference type="Pfam" id="PF02207">
    <property type="entry name" value="zf-UBR"/>
    <property type="match status" value="1"/>
</dbReference>
<dbReference type="PROSITE" id="PS51157">
    <property type="entry name" value="ZF_UBR"/>
    <property type="match status" value="1"/>
</dbReference>
<dbReference type="InterPro" id="IPR003126">
    <property type="entry name" value="Znf_UBR"/>
</dbReference>
<dbReference type="Gene3D" id="2.10.110.30">
    <property type="match status" value="1"/>
</dbReference>
<evidence type="ECO:0000256" key="8">
    <source>
        <dbReference type="ARBA" id="ARBA00046341"/>
    </source>
</evidence>
<dbReference type="GO" id="GO:0061630">
    <property type="term" value="F:ubiquitin protein ligase activity"/>
    <property type="evidence" value="ECO:0007669"/>
    <property type="project" value="UniProtKB-UniRule"/>
</dbReference>
<keyword evidence="5 10" id="KW-0863">Zinc-finger</keyword>
<dbReference type="SMART" id="SM00396">
    <property type="entry name" value="ZnF_UBR1"/>
    <property type="match status" value="1"/>
</dbReference>
<keyword evidence="7 10" id="KW-0862">Zinc</keyword>